<comment type="PTM">
    <text evidence="10">Contains at least one intrachain disulfide bond essential for its enzymatic activity.</text>
</comment>
<organism evidence="12 13">
    <name type="scientific">Juglans regia</name>
    <name type="common">English walnut</name>
    <dbReference type="NCBI Taxonomy" id="51240"/>
    <lineage>
        <taxon>Eukaryota</taxon>
        <taxon>Viridiplantae</taxon>
        <taxon>Streptophyta</taxon>
        <taxon>Embryophyta</taxon>
        <taxon>Tracheophyta</taxon>
        <taxon>Spermatophyta</taxon>
        <taxon>Magnoliopsida</taxon>
        <taxon>eudicotyledons</taxon>
        <taxon>Gunneridae</taxon>
        <taxon>Pentapetalae</taxon>
        <taxon>rosids</taxon>
        <taxon>fabids</taxon>
        <taxon>Fagales</taxon>
        <taxon>Juglandaceae</taxon>
        <taxon>Juglans</taxon>
    </lineage>
</organism>
<keyword evidence="8 10" id="KW-0326">Glycosidase</keyword>
<dbReference type="Pfam" id="PF00722">
    <property type="entry name" value="Glyco_hydro_16"/>
    <property type="match status" value="1"/>
</dbReference>
<evidence type="ECO:0000259" key="11">
    <source>
        <dbReference type="PROSITE" id="PS51762"/>
    </source>
</evidence>
<evidence type="ECO:0000256" key="8">
    <source>
        <dbReference type="ARBA" id="ARBA00023295"/>
    </source>
</evidence>
<dbReference type="EC" id="2.4.1.207" evidence="10"/>
<dbReference type="GO" id="GO:0071555">
    <property type="term" value="P:cell wall organization"/>
    <property type="evidence" value="ECO:0007669"/>
    <property type="project" value="UniProtKB-KW"/>
</dbReference>
<gene>
    <name evidence="12" type="ORF">F2P56_001620</name>
</gene>
<dbReference type="SUPFAM" id="SSF49899">
    <property type="entry name" value="Concanavalin A-like lectins/glucanases"/>
    <property type="match status" value="1"/>
</dbReference>
<dbReference type="Gene3D" id="2.60.120.200">
    <property type="match status" value="1"/>
</dbReference>
<evidence type="ECO:0000313" key="12">
    <source>
        <dbReference type="EMBL" id="KAF5480917.1"/>
    </source>
</evidence>
<keyword evidence="1 10" id="KW-0134">Cell wall</keyword>
<evidence type="ECO:0000256" key="10">
    <source>
        <dbReference type="RuleBase" id="RU361120"/>
    </source>
</evidence>
<dbReference type="GO" id="GO:0048046">
    <property type="term" value="C:apoplast"/>
    <property type="evidence" value="ECO:0007669"/>
    <property type="project" value="UniProtKB-SubCell"/>
</dbReference>
<feature type="non-terminal residue" evidence="12">
    <location>
        <position position="310"/>
    </location>
</feature>
<evidence type="ECO:0000256" key="9">
    <source>
        <dbReference type="PIRSR" id="PIRSR005604-1"/>
    </source>
</evidence>
<comment type="subcellular location">
    <subcellularLocation>
        <location evidence="10">Secreted</location>
        <location evidence="10">Cell wall</location>
    </subcellularLocation>
    <subcellularLocation>
        <location evidence="10">Secreted</location>
        <location evidence="10">Extracellular space</location>
        <location evidence="10">Apoplast</location>
    </subcellularLocation>
</comment>
<dbReference type="PRINTS" id="PR00737">
    <property type="entry name" value="GLHYDRLASE16"/>
</dbReference>
<protein>
    <recommendedName>
        <fullName evidence="10">Xyloglucan endotransglucosylase/hydrolase</fullName>
        <ecNumber evidence="10">2.4.1.207</ecNumber>
    </recommendedName>
</protein>
<name>A0A833XZJ0_JUGRE</name>
<evidence type="ECO:0000313" key="13">
    <source>
        <dbReference type="Proteomes" id="UP000619265"/>
    </source>
</evidence>
<dbReference type="PANTHER" id="PTHR31062">
    <property type="entry name" value="XYLOGLUCAN ENDOTRANSGLUCOSYLASE/HYDROLASE PROTEIN 8-RELATED"/>
    <property type="match status" value="1"/>
</dbReference>
<dbReference type="Gramene" id="Jr01_17500_p1">
    <property type="protein sequence ID" value="cds.Jr01_17500_p1"/>
    <property type="gene ID" value="Jr01_17500"/>
</dbReference>
<feature type="signal peptide" evidence="10">
    <location>
        <begin position="1"/>
        <end position="34"/>
    </location>
</feature>
<comment type="caution">
    <text evidence="12">The sequence shown here is derived from an EMBL/GenBank/DDBJ whole genome shotgun (WGS) entry which is preliminary data.</text>
</comment>
<evidence type="ECO:0000256" key="7">
    <source>
        <dbReference type="ARBA" id="ARBA00023157"/>
    </source>
</evidence>
<evidence type="ECO:0000256" key="1">
    <source>
        <dbReference type="ARBA" id="ARBA00022512"/>
    </source>
</evidence>
<dbReference type="CDD" id="cd02176">
    <property type="entry name" value="GH16_XET"/>
    <property type="match status" value="1"/>
</dbReference>
<evidence type="ECO:0000256" key="3">
    <source>
        <dbReference type="ARBA" id="ARBA00022525"/>
    </source>
</evidence>
<dbReference type="Proteomes" id="UP000619265">
    <property type="component" value="Unassembled WGS sequence"/>
</dbReference>
<evidence type="ECO:0000256" key="4">
    <source>
        <dbReference type="ARBA" id="ARBA00022679"/>
    </source>
</evidence>
<reference evidence="12" key="1">
    <citation type="submission" date="2015-10" db="EMBL/GenBank/DDBJ databases">
        <authorList>
            <person name="Martinez-Garcia P.J."/>
            <person name="Crepeau M.W."/>
            <person name="Puiu D."/>
            <person name="Gonzalez-Ibeas D."/>
            <person name="Whalen J."/>
            <person name="Stevens K."/>
            <person name="Paul R."/>
            <person name="Butterfield T."/>
            <person name="Britton M."/>
            <person name="Reagan R."/>
            <person name="Chakraborty S."/>
            <person name="Walawage S.L."/>
            <person name="Vasquez-Gross H.A."/>
            <person name="Cardeno C."/>
            <person name="Famula R."/>
            <person name="Pratt K."/>
            <person name="Kuruganti S."/>
            <person name="Aradhya M.K."/>
            <person name="Leslie C.A."/>
            <person name="Dandekar A.M."/>
            <person name="Salzberg S.L."/>
            <person name="Wegrzyn J.L."/>
            <person name="Langley C.H."/>
            <person name="Neale D.B."/>
        </authorList>
    </citation>
    <scope>NUCLEOTIDE SEQUENCE</scope>
    <source>
        <tissue evidence="12">Leaves</tissue>
    </source>
</reference>
<reference evidence="12" key="2">
    <citation type="submission" date="2020-03" db="EMBL/GenBank/DDBJ databases">
        <title>Walnut 2.0.</title>
        <authorList>
            <person name="Marrano A."/>
            <person name="Britton M."/>
            <person name="Zimin A.V."/>
            <person name="Zaini P.A."/>
            <person name="Workman R."/>
            <person name="Puiu D."/>
            <person name="Bianco L."/>
            <person name="Allen B.J."/>
            <person name="Troggio M."/>
            <person name="Leslie C.A."/>
            <person name="Timp W."/>
            <person name="Dendekar A."/>
            <person name="Salzberg S.L."/>
            <person name="Neale D.B."/>
        </authorList>
    </citation>
    <scope>NUCLEOTIDE SEQUENCE</scope>
    <source>
        <tissue evidence="12">Leaves</tissue>
    </source>
</reference>
<accession>A0A833XZJ0</accession>
<feature type="active site" description="Nucleophile" evidence="9">
    <location>
        <position position="118"/>
    </location>
</feature>
<feature type="domain" description="GH16" evidence="11">
    <location>
        <begin position="9"/>
        <end position="232"/>
    </location>
</feature>
<dbReference type="InterPro" id="IPR013320">
    <property type="entry name" value="ConA-like_dom_sf"/>
</dbReference>
<dbReference type="PROSITE" id="PS51762">
    <property type="entry name" value="GH16_2"/>
    <property type="match status" value="1"/>
</dbReference>
<keyword evidence="5 10" id="KW-0732">Signal</keyword>
<keyword evidence="2 10" id="KW-0052">Apoplast</keyword>
<keyword evidence="4 10" id="KW-0808">Transferase</keyword>
<dbReference type="InterPro" id="IPR008264">
    <property type="entry name" value="Beta_glucanase"/>
</dbReference>
<evidence type="ECO:0000256" key="5">
    <source>
        <dbReference type="ARBA" id="ARBA00022729"/>
    </source>
</evidence>
<dbReference type="PIRSF" id="PIRSF005604">
    <property type="entry name" value="XET"/>
    <property type="match status" value="1"/>
</dbReference>
<dbReference type="GO" id="GO:0004553">
    <property type="term" value="F:hydrolase activity, hydrolyzing O-glycosyl compounds"/>
    <property type="evidence" value="ECO:0007669"/>
    <property type="project" value="InterPro"/>
</dbReference>
<dbReference type="InterPro" id="IPR000757">
    <property type="entry name" value="Beta-glucanase-like"/>
</dbReference>
<dbReference type="EMBL" id="LIHL02000001">
    <property type="protein sequence ID" value="KAF5480917.1"/>
    <property type="molecule type" value="Genomic_DNA"/>
</dbReference>
<keyword evidence="6 10" id="KW-0378">Hydrolase</keyword>
<evidence type="ECO:0000256" key="6">
    <source>
        <dbReference type="ARBA" id="ARBA00022801"/>
    </source>
</evidence>
<feature type="chain" id="PRO_5033106791" description="Xyloglucan endotransglucosylase/hydrolase" evidence="10">
    <location>
        <begin position="35"/>
        <end position="310"/>
    </location>
</feature>
<dbReference type="GO" id="GO:0016762">
    <property type="term" value="F:xyloglucan:xyloglucosyl transferase activity"/>
    <property type="evidence" value="ECO:0007669"/>
    <property type="project" value="UniProtKB-EC"/>
</dbReference>
<keyword evidence="10" id="KW-0961">Cell wall biogenesis/degradation</keyword>
<keyword evidence="7" id="KW-1015">Disulfide bond</keyword>
<dbReference type="InterPro" id="IPR010713">
    <property type="entry name" value="XET_C"/>
</dbReference>
<comment type="function">
    <text evidence="10">Catalyzes xyloglucan endohydrolysis (XEH) and/or endotransglycosylation (XET). Cleaves and religates xyloglucan polymers, an essential constituent of the primary cell wall, and thereby participates in cell wall construction of growing tissues.</text>
</comment>
<sequence length="310" mass="35867">LLIKPKHSVLNMGFSVPAFLLLFLLPLLDDLVLSSAEGTDIISFYENYNVTWGFDHVLSLNQGREIQLSMDSSSGAGFASKLSYASGFFHLKMKLPDRDSAGVVTAFYLTSNGNKHDELDFEFLGNREGKPYTLQTNVFVNGQGNREQRILLWFDPTADFHTYKILWNQHQIVFFVDDTPIRVFKNMERDIGVEYPSQPMQIEASLWNGDSWATDGGQTKTNWSNAPFKAHFQGFEIGACSVDHDQINSGADFEHCYSTGYWWNTEKYWELNHKEQREYENVRNMYMNYDYCSDRTRYPTDHLPLECLHH</sequence>
<dbReference type="Pfam" id="PF06955">
    <property type="entry name" value="XET_C"/>
    <property type="match status" value="1"/>
</dbReference>
<proteinExistence type="inferred from homology"/>
<evidence type="ECO:0000256" key="2">
    <source>
        <dbReference type="ARBA" id="ARBA00022523"/>
    </source>
</evidence>
<keyword evidence="3 10" id="KW-0964">Secreted</keyword>
<feature type="active site" description="Proton donor" evidence="9">
    <location>
        <position position="122"/>
    </location>
</feature>
<dbReference type="AlphaFoldDB" id="A0A833XZJ0"/>
<comment type="similarity">
    <text evidence="10">Belongs to the glycosyl hydrolase 16 family.</text>
</comment>
<dbReference type="GO" id="GO:0042546">
    <property type="term" value="P:cell wall biogenesis"/>
    <property type="evidence" value="ECO:0007669"/>
    <property type="project" value="InterPro"/>
</dbReference>
<dbReference type="InterPro" id="IPR044791">
    <property type="entry name" value="Beta-glucanase/XTH"/>
</dbReference>
<dbReference type="GO" id="GO:0010411">
    <property type="term" value="P:xyloglucan metabolic process"/>
    <property type="evidence" value="ECO:0007669"/>
    <property type="project" value="InterPro"/>
</dbReference>
<dbReference type="InterPro" id="IPR016455">
    <property type="entry name" value="XTH"/>
</dbReference>
<dbReference type="FunFam" id="2.60.120.200:FF:000025">
    <property type="entry name" value="Xyloglucan endotransglucosylase/hydrolase"/>
    <property type="match status" value="1"/>
</dbReference>